<reference evidence="8" key="1">
    <citation type="journal article" date="2020" name="Fungal Divers.">
        <title>Resolving the Mortierellaceae phylogeny through synthesis of multi-gene phylogenetics and phylogenomics.</title>
        <authorList>
            <person name="Vandepol N."/>
            <person name="Liber J."/>
            <person name="Desiro A."/>
            <person name="Na H."/>
            <person name="Kennedy M."/>
            <person name="Barry K."/>
            <person name="Grigoriev I.V."/>
            <person name="Miller A.N."/>
            <person name="O'Donnell K."/>
            <person name="Stajich J.E."/>
            <person name="Bonito G."/>
        </authorList>
    </citation>
    <scope>NUCLEOTIDE SEQUENCE</scope>
    <source>
        <strain evidence="8">BC1065</strain>
    </source>
</reference>
<evidence type="ECO:0000313" key="9">
    <source>
        <dbReference type="Proteomes" id="UP000807716"/>
    </source>
</evidence>
<organism evidence="8 9">
    <name type="scientific">Actinomortierella ambigua</name>
    <dbReference type="NCBI Taxonomy" id="1343610"/>
    <lineage>
        <taxon>Eukaryota</taxon>
        <taxon>Fungi</taxon>
        <taxon>Fungi incertae sedis</taxon>
        <taxon>Mucoromycota</taxon>
        <taxon>Mortierellomycotina</taxon>
        <taxon>Mortierellomycetes</taxon>
        <taxon>Mortierellales</taxon>
        <taxon>Mortierellaceae</taxon>
        <taxon>Actinomortierella</taxon>
    </lineage>
</organism>
<gene>
    <name evidence="8" type="primary">CAND1</name>
    <name evidence="8" type="ORF">DFQ27_003513</name>
</gene>
<dbReference type="InterPro" id="IPR011989">
    <property type="entry name" value="ARM-like"/>
</dbReference>
<keyword evidence="9" id="KW-1185">Reference proteome</keyword>
<dbReference type="InterPro" id="IPR013932">
    <property type="entry name" value="TATA-bd_TIP120"/>
</dbReference>
<dbReference type="InterPro" id="IPR021133">
    <property type="entry name" value="HEAT_type_2"/>
</dbReference>
<comment type="similarity">
    <text evidence="1">Belongs to the CAND family.</text>
</comment>
<dbReference type="EMBL" id="JAAAJB010000248">
    <property type="protein sequence ID" value="KAG0260456.1"/>
    <property type="molecule type" value="Genomic_DNA"/>
</dbReference>
<feature type="domain" description="Stalled ribosome sensor GCN1-like HEAT repeats region" evidence="7">
    <location>
        <begin position="7"/>
        <end position="104"/>
    </location>
</feature>
<accession>A0A9P6Q7X2</accession>
<evidence type="ECO:0000259" key="6">
    <source>
        <dbReference type="Pfam" id="PF08623"/>
    </source>
</evidence>
<comment type="caution">
    <text evidence="8">The sequence shown here is derived from an EMBL/GenBank/DDBJ whole genome shotgun (WGS) entry which is preliminary data.</text>
</comment>
<feature type="region of interest" description="Disordered" evidence="5">
    <location>
        <begin position="424"/>
        <end position="443"/>
    </location>
</feature>
<sequence>MANTSAYLVASLLEKMSSDDADFRYMATNDLMNELQSGNPLEEHTEKKVVAAVLRLMKDKNGEVQNIAVKCLGPLVKKVQEAQLQEIVDNLCAFVSQDKEDLREIASMGLKTVIVQVPANSNVAVNVCKRLVPRLLTQLENDSGYEAQMDAVDILSDVLLRFGDILAQSNLLKQTADVLFKLLSHARPALRKRSTLAIGNLVSHLPDEIFEDLMKKLLVELENKKNSHERLRTYIQCAGTISRSNAPRFGKYIGRFAPLIIRHTDLDDDELRENAIQALESFVLRCPSEVSTFIEPIIDLSLKYLRHDPNYDDGDDEDDGDESMGSDDEEEEDDEEDDGEYSDDDDMSWKVRRASARILAAIIGTRQDLLGQLYSSIAPALINRFKEREETVRVEILQTFITLLHQTNTYGGAESEIDTAMESLPKKRKGSRPGTPIETDQSPKALLRSQVPRLAKNLSKQMVTKSVPTRQSGFVLLKELVTVLKGALDNHYQLFIPAVQQSLSNSAHSDHHNLGTNSSLKIEALAYLRCLFRSHKTEVFQANLDRLCSPVISAIQDKFYRISSEALVTCMELIKVIRPMRFDEEAQKYTYSSLSATSKPHVLEIYNVTLQRVTTPDADQEVKERSILCLGVLLSRVGDELKDQLRACLPLLLERLRNELTRLVAVKTLSQIVESPVCADEDIKDPVLQGVAEVGELLRRSKRALKVACLHFLDVSIRRFGKSLDAKTYHDLLLELKPLISDEDLHLLPLGLSSVVAILHANPSSVVTVKEHALPSVFKLVQSPLIQGPALDGLMNLFAALVRTNAKEFGSLISALVEPATGPSVDGQLKLSKQAFSTIAQCIATLCLNSDANAKMTVTEFLRKLENPSSTDSLKYLSLITLGEIGRRVSLTEYPTIHASILVLFNAHSEEVRSAAAFALGNVSAGNVEVYVPALIKEIEQDAKKRYLLLHALKEVITRYTQKQSSQALESFASEIWTLLFANCESQEEGTRNVVAECLGKLTLTNPYKFLPELQTRLQSPSPHIRGTVVSAFKYTFTDHTRSYDELLQPLIVEFLSLMKDQDLNVRRLSLSTLDSAAHNKPYLIRDVLGQLLPLLYQETHVREELIRIVEMGPFKHKLDDGLEIRKSAFECMYTLLDKCRDRVEISAFIDRVIAALSDLPDIKMLAHLMLVRLSIVSPTAITQRLDDVVDPVQATLNFRPKATAVKQELEKNQEVVRSALRALAYLSRLADPATTPKFAVFLQEVRNGPHVYDFNQYVEESESRDDLHSQPFSKGDRSAMDLS</sequence>
<dbReference type="Pfam" id="PF25782">
    <property type="entry name" value="TPR_CAND1"/>
    <property type="match status" value="1"/>
</dbReference>
<name>A0A9P6Q7X2_9FUNG</name>
<dbReference type="PROSITE" id="PS50077">
    <property type="entry name" value="HEAT_REPEAT"/>
    <property type="match status" value="1"/>
</dbReference>
<dbReference type="Proteomes" id="UP000807716">
    <property type="component" value="Unassembled WGS sequence"/>
</dbReference>
<evidence type="ECO:0000256" key="3">
    <source>
        <dbReference type="ARBA" id="ARBA00022786"/>
    </source>
</evidence>
<feature type="region of interest" description="Disordered" evidence="5">
    <location>
        <begin position="1263"/>
        <end position="1284"/>
    </location>
</feature>
<evidence type="ECO:0000256" key="5">
    <source>
        <dbReference type="SAM" id="MobiDB-lite"/>
    </source>
</evidence>
<feature type="domain" description="TATA-binding protein interacting (TIP20)" evidence="6">
    <location>
        <begin position="1084"/>
        <end position="1246"/>
    </location>
</feature>
<feature type="repeat" description="HEAT" evidence="4">
    <location>
        <begin position="49"/>
        <end position="86"/>
    </location>
</feature>
<feature type="compositionally biased region" description="Acidic residues" evidence="5">
    <location>
        <begin position="311"/>
        <end position="346"/>
    </location>
</feature>
<evidence type="ECO:0000256" key="4">
    <source>
        <dbReference type="PROSITE-ProRule" id="PRU00103"/>
    </source>
</evidence>
<evidence type="ECO:0000256" key="1">
    <source>
        <dbReference type="ARBA" id="ARBA00007657"/>
    </source>
</evidence>
<dbReference type="Gene3D" id="1.25.10.10">
    <property type="entry name" value="Leucine-rich Repeat Variant"/>
    <property type="match status" value="1"/>
</dbReference>
<feature type="compositionally biased region" description="Basic and acidic residues" evidence="5">
    <location>
        <begin position="1265"/>
        <end position="1284"/>
    </location>
</feature>
<keyword evidence="3" id="KW-0833">Ubl conjugation pathway</keyword>
<protein>
    <submittedName>
        <fullName evidence="8">Cullin-associated NEDD8-dissociated protein 1</fullName>
    </submittedName>
</protein>
<dbReference type="OrthoDB" id="6260732at2759"/>
<proteinExistence type="inferred from homology"/>
<feature type="region of interest" description="Disordered" evidence="5">
    <location>
        <begin position="309"/>
        <end position="346"/>
    </location>
</feature>
<evidence type="ECO:0000313" key="8">
    <source>
        <dbReference type="EMBL" id="KAG0260456.1"/>
    </source>
</evidence>
<dbReference type="SUPFAM" id="SSF48371">
    <property type="entry name" value="ARM repeat"/>
    <property type="match status" value="1"/>
</dbReference>
<dbReference type="Pfam" id="PF08623">
    <property type="entry name" value="TIP120"/>
    <property type="match status" value="1"/>
</dbReference>
<dbReference type="GO" id="GO:0010265">
    <property type="term" value="P:SCF complex assembly"/>
    <property type="evidence" value="ECO:0007669"/>
    <property type="project" value="InterPro"/>
</dbReference>
<dbReference type="InterPro" id="IPR016024">
    <property type="entry name" value="ARM-type_fold"/>
</dbReference>
<dbReference type="PANTHER" id="PTHR12696">
    <property type="entry name" value="TIP120"/>
    <property type="match status" value="1"/>
</dbReference>
<evidence type="ECO:0000256" key="2">
    <source>
        <dbReference type="ARBA" id="ARBA00022737"/>
    </source>
</evidence>
<dbReference type="InterPro" id="IPR039852">
    <property type="entry name" value="CAND1/CAND2"/>
</dbReference>
<dbReference type="Pfam" id="PF23271">
    <property type="entry name" value="HEAT_GCN1"/>
    <property type="match status" value="1"/>
</dbReference>
<evidence type="ECO:0000259" key="7">
    <source>
        <dbReference type="Pfam" id="PF23271"/>
    </source>
</evidence>
<dbReference type="InterPro" id="IPR057546">
    <property type="entry name" value="HEAT_GCN1"/>
</dbReference>
<keyword evidence="2" id="KW-0677">Repeat</keyword>